<dbReference type="NCBIfam" id="TIGR02351">
    <property type="entry name" value="thiH"/>
    <property type="match status" value="1"/>
</dbReference>
<keyword evidence="3" id="KW-0949">S-adenosyl-L-methionine</keyword>
<dbReference type="Pfam" id="PF06968">
    <property type="entry name" value="BATS"/>
    <property type="match status" value="1"/>
</dbReference>
<dbReference type="GO" id="GO:0005506">
    <property type="term" value="F:iron ion binding"/>
    <property type="evidence" value="ECO:0007669"/>
    <property type="project" value="InterPro"/>
</dbReference>
<protein>
    <submittedName>
        <fullName evidence="8">2-iminoacetate synthase</fullName>
    </submittedName>
</protein>
<proteinExistence type="predicted"/>
<keyword evidence="4" id="KW-0479">Metal-binding</keyword>
<dbReference type="EMBL" id="FUWX01000008">
    <property type="protein sequence ID" value="SJZ63657.1"/>
    <property type="molecule type" value="Genomic_DNA"/>
</dbReference>
<dbReference type="PANTHER" id="PTHR43583">
    <property type="entry name" value="2-IMINOACETATE SYNTHASE"/>
    <property type="match status" value="1"/>
</dbReference>
<dbReference type="InterPro" id="IPR012726">
    <property type="entry name" value="ThiH"/>
</dbReference>
<keyword evidence="9" id="KW-1185">Reference proteome</keyword>
<dbReference type="SFLD" id="SFLDG01081">
    <property type="entry name" value="cleavage_of_the_Ca-Cb_bond_in"/>
    <property type="match status" value="1"/>
</dbReference>
<dbReference type="SFLD" id="SFLDF00301">
    <property type="entry name" value="2-iminoacetate_synthase_(ThiH)"/>
    <property type="match status" value="1"/>
</dbReference>
<keyword evidence="5" id="KW-0408">Iron</keyword>
<dbReference type="PROSITE" id="PS51918">
    <property type="entry name" value="RADICAL_SAM"/>
    <property type="match status" value="1"/>
</dbReference>
<dbReference type="SUPFAM" id="SSF102114">
    <property type="entry name" value="Radical SAM enzymes"/>
    <property type="match status" value="1"/>
</dbReference>
<evidence type="ECO:0000256" key="5">
    <source>
        <dbReference type="ARBA" id="ARBA00023004"/>
    </source>
</evidence>
<accession>A0A1T4M9Y7</accession>
<dbReference type="PANTHER" id="PTHR43583:SF1">
    <property type="entry name" value="2-IMINOACETATE SYNTHASE"/>
    <property type="match status" value="1"/>
</dbReference>
<evidence type="ECO:0000256" key="3">
    <source>
        <dbReference type="ARBA" id="ARBA00022691"/>
    </source>
</evidence>
<dbReference type="AlphaFoldDB" id="A0A1T4M9Y7"/>
<keyword evidence="2" id="KW-0004">4Fe-4S</keyword>
<comment type="cofactor">
    <cofactor evidence="1">
        <name>[4Fe-4S] cluster</name>
        <dbReference type="ChEBI" id="CHEBI:49883"/>
    </cofactor>
</comment>
<dbReference type="Proteomes" id="UP000191153">
    <property type="component" value="Unassembled WGS sequence"/>
</dbReference>
<dbReference type="OrthoDB" id="9801120at2"/>
<dbReference type="CDD" id="cd01335">
    <property type="entry name" value="Radical_SAM"/>
    <property type="match status" value="1"/>
</dbReference>
<feature type="domain" description="Radical SAM core" evidence="7">
    <location>
        <begin position="73"/>
        <end position="293"/>
    </location>
</feature>
<dbReference type="GO" id="GO:0003824">
    <property type="term" value="F:catalytic activity"/>
    <property type="evidence" value="ECO:0007669"/>
    <property type="project" value="InterPro"/>
</dbReference>
<dbReference type="SFLD" id="SFLDG01060">
    <property type="entry name" value="BATS_domain_containing"/>
    <property type="match status" value="1"/>
</dbReference>
<dbReference type="InterPro" id="IPR010722">
    <property type="entry name" value="BATS_dom"/>
</dbReference>
<dbReference type="STRING" id="180163.SAMN02745174_01116"/>
<organism evidence="8 9">
    <name type="scientific">Cetobacterium ceti</name>
    <dbReference type="NCBI Taxonomy" id="180163"/>
    <lineage>
        <taxon>Bacteria</taxon>
        <taxon>Fusobacteriati</taxon>
        <taxon>Fusobacteriota</taxon>
        <taxon>Fusobacteriia</taxon>
        <taxon>Fusobacteriales</taxon>
        <taxon>Fusobacteriaceae</taxon>
        <taxon>Cetobacterium</taxon>
    </lineage>
</organism>
<dbReference type="SMART" id="SM00876">
    <property type="entry name" value="BATS"/>
    <property type="match status" value="1"/>
</dbReference>
<evidence type="ECO:0000256" key="1">
    <source>
        <dbReference type="ARBA" id="ARBA00001966"/>
    </source>
</evidence>
<dbReference type="InterPro" id="IPR013785">
    <property type="entry name" value="Aldolase_TIM"/>
</dbReference>
<dbReference type="InterPro" id="IPR058240">
    <property type="entry name" value="rSAM_sf"/>
</dbReference>
<evidence type="ECO:0000256" key="2">
    <source>
        <dbReference type="ARBA" id="ARBA00022485"/>
    </source>
</evidence>
<dbReference type="Gene3D" id="3.20.20.70">
    <property type="entry name" value="Aldolase class I"/>
    <property type="match status" value="1"/>
</dbReference>
<sequence>MFYNIIEKYKNFNYDNFFSSISEEKIKTIINNSGNKNLDDLDFLSLLSPNISNEILEIMGEKANEISTQYFGKEIHLYAPLYISNICDNECTYCGFKHSNKIKRRHLTLEEIEKEAIYIKENLKVDSIVLLTGESSVNTLEYLALAIKLLKKYFSIVVIEIQPLEEHEYKYLYEAGLDGLTVYQECYDEKLYKDYHLMGEKSDYLNRLQTPELGGNSNLKYINIGALFGLGNPISESFLSGLHGKYLMKKYLNSEISISLPRIREAFNNIKAKYILNDRYFVQILLAYRIAFPTLGINISTREESYFRDNLIPLGVTKFSGGSITEVGGYSLYHTSSEQFEISDNRSIEEVSNKIKSLGYNPIFKNWVSL</sequence>
<dbReference type="InterPro" id="IPR034428">
    <property type="entry name" value="ThiH/NoCL/HydG-like"/>
</dbReference>
<dbReference type="RefSeq" id="WP_078693616.1">
    <property type="nucleotide sequence ID" value="NZ_FUWX01000008.1"/>
</dbReference>
<name>A0A1T4M9Y7_9FUSO</name>
<dbReference type="Pfam" id="PF04055">
    <property type="entry name" value="Radical_SAM"/>
    <property type="match status" value="1"/>
</dbReference>
<dbReference type="SFLD" id="SFLDS00029">
    <property type="entry name" value="Radical_SAM"/>
    <property type="match status" value="1"/>
</dbReference>
<evidence type="ECO:0000256" key="4">
    <source>
        <dbReference type="ARBA" id="ARBA00022723"/>
    </source>
</evidence>
<gene>
    <name evidence="8" type="ORF">SAMN02745174_01116</name>
</gene>
<evidence type="ECO:0000256" key="6">
    <source>
        <dbReference type="ARBA" id="ARBA00023014"/>
    </source>
</evidence>
<evidence type="ECO:0000259" key="7">
    <source>
        <dbReference type="PROSITE" id="PS51918"/>
    </source>
</evidence>
<evidence type="ECO:0000313" key="8">
    <source>
        <dbReference type="EMBL" id="SJZ63657.1"/>
    </source>
</evidence>
<keyword evidence="6" id="KW-0411">Iron-sulfur</keyword>
<reference evidence="8 9" key="1">
    <citation type="submission" date="2017-02" db="EMBL/GenBank/DDBJ databases">
        <authorList>
            <person name="Peterson S.W."/>
        </authorList>
    </citation>
    <scope>NUCLEOTIDE SEQUENCE [LARGE SCALE GENOMIC DNA]</scope>
    <source>
        <strain evidence="8 9">ATCC 700028</strain>
    </source>
</reference>
<evidence type="ECO:0000313" key="9">
    <source>
        <dbReference type="Proteomes" id="UP000191153"/>
    </source>
</evidence>
<dbReference type="InterPro" id="IPR007197">
    <property type="entry name" value="rSAM"/>
</dbReference>
<dbReference type="GO" id="GO:0051539">
    <property type="term" value="F:4 iron, 4 sulfur cluster binding"/>
    <property type="evidence" value="ECO:0007669"/>
    <property type="project" value="UniProtKB-KW"/>
</dbReference>
<dbReference type="GO" id="GO:0009228">
    <property type="term" value="P:thiamine biosynthetic process"/>
    <property type="evidence" value="ECO:0007669"/>
    <property type="project" value="InterPro"/>
</dbReference>